<dbReference type="Proteomes" id="UP001060085">
    <property type="component" value="Linkage Group LG06"/>
</dbReference>
<evidence type="ECO:0000313" key="1">
    <source>
        <dbReference type="EMBL" id="KAI5657700.1"/>
    </source>
</evidence>
<organism evidence="1 2">
    <name type="scientific">Catharanthus roseus</name>
    <name type="common">Madagascar periwinkle</name>
    <name type="synonym">Vinca rosea</name>
    <dbReference type="NCBI Taxonomy" id="4058"/>
    <lineage>
        <taxon>Eukaryota</taxon>
        <taxon>Viridiplantae</taxon>
        <taxon>Streptophyta</taxon>
        <taxon>Embryophyta</taxon>
        <taxon>Tracheophyta</taxon>
        <taxon>Spermatophyta</taxon>
        <taxon>Magnoliopsida</taxon>
        <taxon>eudicotyledons</taxon>
        <taxon>Gunneridae</taxon>
        <taxon>Pentapetalae</taxon>
        <taxon>asterids</taxon>
        <taxon>lamiids</taxon>
        <taxon>Gentianales</taxon>
        <taxon>Apocynaceae</taxon>
        <taxon>Rauvolfioideae</taxon>
        <taxon>Vinceae</taxon>
        <taxon>Catharanthinae</taxon>
        <taxon>Catharanthus</taxon>
    </lineage>
</organism>
<protein>
    <submittedName>
        <fullName evidence="1">Uncharacterized protein</fullName>
    </submittedName>
</protein>
<comment type="caution">
    <text evidence="1">The sequence shown here is derived from an EMBL/GenBank/DDBJ whole genome shotgun (WGS) entry which is preliminary data.</text>
</comment>
<reference evidence="2" key="1">
    <citation type="journal article" date="2023" name="Nat. Plants">
        <title>Single-cell RNA sequencing provides a high-resolution roadmap for understanding the multicellular compartmentation of specialized metabolism.</title>
        <authorList>
            <person name="Sun S."/>
            <person name="Shen X."/>
            <person name="Li Y."/>
            <person name="Li Y."/>
            <person name="Wang S."/>
            <person name="Li R."/>
            <person name="Zhang H."/>
            <person name="Shen G."/>
            <person name="Guo B."/>
            <person name="Wei J."/>
            <person name="Xu J."/>
            <person name="St-Pierre B."/>
            <person name="Chen S."/>
            <person name="Sun C."/>
        </authorList>
    </citation>
    <scope>NUCLEOTIDE SEQUENCE [LARGE SCALE GENOMIC DNA]</scope>
</reference>
<evidence type="ECO:0000313" key="2">
    <source>
        <dbReference type="Proteomes" id="UP001060085"/>
    </source>
</evidence>
<proteinExistence type="predicted"/>
<name>A0ACC0A9Z1_CATRO</name>
<keyword evidence="2" id="KW-1185">Reference proteome</keyword>
<dbReference type="EMBL" id="CM044706">
    <property type="protein sequence ID" value="KAI5657700.1"/>
    <property type="molecule type" value="Genomic_DNA"/>
</dbReference>
<accession>A0ACC0A9Z1</accession>
<sequence length="406" mass="45043">MIDNLRHTSPAPETGCRRSTVLSDPSSSIELDGDRIRHQRLELRRPNSLDPLRSGLHDRERCFKRRRPENGKLLDNIIKESDEGEEEECGERKLAVAKQLEEVGERENPKELIIMRCWSYGSVSVIGRRREMEDAVAVELGFLERGSKTYDFFGVYDGHGGSLVAHACRDRLHRVLVEILEKEDGDYDNSGSILINWNKVMLESFEKIDEEVNRNGAAVATMGSTALVAVVGEEELVVANCGDSRAVLSRGGAAVPLSDDHKPDRWDELERIELCGGRVIDWNGQRVLGVLATSRSIGDHYLKPYVISDPEVIVTKRTNGDEFLILASDGLWDVISNEAACNVVRRCLMNRSSEISSSSSGEVGILFEQVSPSARAAKILAELAISKGSKDNISVIVAELRRSSSR</sequence>
<gene>
    <name evidence="1" type="ORF">M9H77_26493</name>
</gene>